<dbReference type="SMART" id="SM00829">
    <property type="entry name" value="PKS_ER"/>
    <property type="match status" value="1"/>
</dbReference>
<feature type="domain" description="Enoyl reductase (ER)" evidence="1">
    <location>
        <begin position="24"/>
        <end position="346"/>
    </location>
</feature>
<dbReference type="Proteomes" id="UP000177625">
    <property type="component" value="Unassembled WGS sequence"/>
</dbReference>
<dbReference type="SUPFAM" id="SSF51735">
    <property type="entry name" value="NAD(P)-binding Rossmann-fold domains"/>
    <property type="match status" value="1"/>
</dbReference>
<dbReference type="Pfam" id="PF00107">
    <property type="entry name" value="ADH_zinc_N"/>
    <property type="match status" value="1"/>
</dbReference>
<dbReference type="Gene3D" id="3.90.180.10">
    <property type="entry name" value="Medium-chain alcohol dehydrogenases, catalytic domain"/>
    <property type="match status" value="1"/>
</dbReference>
<name>A0A1E1MAB2_RHYSE</name>
<dbReference type="PANTHER" id="PTHR43482">
    <property type="entry name" value="PROTEIN AST1-RELATED"/>
    <property type="match status" value="1"/>
</dbReference>
<dbReference type="InterPro" id="IPR036291">
    <property type="entry name" value="NAD(P)-bd_dom_sf"/>
</dbReference>
<dbReference type="InterPro" id="IPR052585">
    <property type="entry name" value="Lipid_raft_assoc_Zn_ADH"/>
</dbReference>
<dbReference type="InterPro" id="IPR011032">
    <property type="entry name" value="GroES-like_sf"/>
</dbReference>
<sequence>MSTQLPTTMSAIAIRTPEISDPTKTLSSLSLTSLPVPRPSQTQALIRIHAASITPWELTWPFPDGVPRPRIPAHDVAGTIVLLGMPSSRAGRFGMGDKVVALLPFNGQGGMAEYAVCDLRYLAKIPRDFTGGFVEAASIPRAALTGSQACHWLEEGQNVLIAGGSGAVGRMAVQLAKMRVHHRGKVVAIGGAGSEEELRELGADFVFNYRDADLWDKLWDTFRYYIAGGECNLLIDCVGGKTLARGTELLRNLSTGRIVTVAFPPPAWAEKGKGARSEFWEEVEHEGMRKKFFTVKEERLHSIMEMVVMGELKYSVGFVVDGLTEEGVRAGYERGLKGGLSGSVVVKIL</sequence>
<dbReference type="Gene3D" id="3.40.50.720">
    <property type="entry name" value="NAD(P)-binding Rossmann-like Domain"/>
    <property type="match status" value="1"/>
</dbReference>
<evidence type="ECO:0000259" key="1">
    <source>
        <dbReference type="SMART" id="SM00829"/>
    </source>
</evidence>
<protein>
    <recommendedName>
        <fullName evidence="1">Enoyl reductase (ER) domain-containing protein</fullName>
    </recommendedName>
</protein>
<reference evidence="3" key="1">
    <citation type="submission" date="2016-03" db="EMBL/GenBank/DDBJ databases">
        <authorList>
            <person name="Guldener U."/>
        </authorList>
    </citation>
    <scope>NUCLEOTIDE SEQUENCE [LARGE SCALE GENOMIC DNA]</scope>
</reference>
<proteinExistence type="predicted"/>
<accession>A0A1E1MAB2</accession>
<dbReference type="Pfam" id="PF08240">
    <property type="entry name" value="ADH_N"/>
    <property type="match status" value="1"/>
</dbReference>
<evidence type="ECO:0000313" key="2">
    <source>
        <dbReference type="EMBL" id="CZT46051.1"/>
    </source>
</evidence>
<dbReference type="SUPFAM" id="SSF50129">
    <property type="entry name" value="GroES-like"/>
    <property type="match status" value="1"/>
</dbReference>
<gene>
    <name evidence="2" type="ORF">RSE6_06428</name>
</gene>
<dbReference type="InterPro" id="IPR020843">
    <property type="entry name" value="ER"/>
</dbReference>
<dbReference type="AlphaFoldDB" id="A0A1E1MAB2"/>
<organism evidence="2 3">
    <name type="scientific">Rhynchosporium secalis</name>
    <name type="common">Barley scald fungus</name>
    <dbReference type="NCBI Taxonomy" id="38038"/>
    <lineage>
        <taxon>Eukaryota</taxon>
        <taxon>Fungi</taxon>
        <taxon>Dikarya</taxon>
        <taxon>Ascomycota</taxon>
        <taxon>Pezizomycotina</taxon>
        <taxon>Leotiomycetes</taxon>
        <taxon>Helotiales</taxon>
        <taxon>Ploettnerulaceae</taxon>
        <taxon>Rhynchosporium</taxon>
    </lineage>
</organism>
<evidence type="ECO:0000313" key="3">
    <source>
        <dbReference type="Proteomes" id="UP000177625"/>
    </source>
</evidence>
<dbReference type="CDD" id="cd05289">
    <property type="entry name" value="MDR_like_2"/>
    <property type="match status" value="1"/>
</dbReference>
<dbReference type="EMBL" id="FJVC01000234">
    <property type="protein sequence ID" value="CZT46051.1"/>
    <property type="molecule type" value="Genomic_DNA"/>
</dbReference>
<dbReference type="GO" id="GO:0016491">
    <property type="term" value="F:oxidoreductase activity"/>
    <property type="evidence" value="ECO:0007669"/>
    <property type="project" value="InterPro"/>
</dbReference>
<dbReference type="InterPro" id="IPR013149">
    <property type="entry name" value="ADH-like_C"/>
</dbReference>
<dbReference type="InterPro" id="IPR013154">
    <property type="entry name" value="ADH-like_N"/>
</dbReference>
<keyword evidence="3" id="KW-1185">Reference proteome</keyword>
<dbReference type="PANTHER" id="PTHR43482:SF1">
    <property type="entry name" value="PROTEIN AST1-RELATED"/>
    <property type="match status" value="1"/>
</dbReference>